<dbReference type="PANTHER" id="PTHR19848">
    <property type="entry name" value="WD40 REPEAT PROTEIN"/>
    <property type="match status" value="1"/>
</dbReference>
<dbReference type="PROSITE" id="PS50294">
    <property type="entry name" value="WD_REPEATS_REGION"/>
    <property type="match status" value="3"/>
</dbReference>
<evidence type="ECO:0000256" key="1">
    <source>
        <dbReference type="ARBA" id="ARBA00022574"/>
    </source>
</evidence>
<dbReference type="OrthoDB" id="538223at2759"/>
<evidence type="ECO:0000313" key="7">
    <source>
        <dbReference type="EMBL" id="PTB81853.1"/>
    </source>
</evidence>
<dbReference type="CDD" id="cd00200">
    <property type="entry name" value="WD40"/>
    <property type="match status" value="2"/>
</dbReference>
<evidence type="ECO:0000256" key="5">
    <source>
        <dbReference type="SAM" id="MobiDB-lite"/>
    </source>
</evidence>
<sequence>MPEKPHNVFRRLHHGRLKSNSRGDRGNVSMDSTATPTTGQSLVKSPTEASLDLLLRPARTTDVATETPTTGTQTVPTPPRSEESSPEPRPSNGQRLWDEAYDAIKKDDAKLVEGYERILSQYLRAEGSIPNSDTAPPNTISSKNRHMRRQQMDELVRVGLRRTRREGKSKSDGLEVAIDIVHTLREMVNIAVSAVPQASIAWSGVWVTLGIVENAANEAASYRGGLEHVVTRIRWYGNLSDVLLEGSDLDGAAVCGMKNELETRLVELYRALLTYQIKSVCSFYRNHSYSFLRNLVKLDNWAVSLQEIQKAEDSLRHDIGGFGNQQVRSRLEVIVGHVKCQEREIQDIARRLEEQLRRQINAEDQECLRDLWSHDPHMEKKRIENTKGGLLQDSSNWILKNKDFQRWFQDPRRSLLWVRGDPGKGKTMLLCGIVDNLQKLAPSSLVSFFFCQATDQRINKSTAIMRGLIFLLIDQHRHLLKHLSEPYVRQGKSLFEPPSAWYALSYILHSVLKELNDRRQPTCLLIDALDECAQEDLPRLLDFILKMSKEIPYVKWIVSSRNWQDIIGKMEALGSEAQLSLELNAESVATAVHIYINQKVRQLSEIKKYNKDREDKIRDYLLANAHGTFLWVALVCQNLESIPAWKVLDTLKASPPELEPLFRKMVESISSSNEAKICERILTVATVARRPLTLQELIALAETPGETHEKRQVVCELIGQCGSFLTIRDEVVYFVHQSAKDFLSEMMMKQELSTGMNEAKHYMVTRSIELMSQCLKRDIYQLSELGIHIDAVKSPIPDPLAAVGYSCVFWLDHFADLNDREDCETVSDEAQDTLVCQIQAFIGNNYLYWLEALSLLKKMPEGVVAMRKLHEYFKTRRGSAALIRDAYRFILAAKQTIEDYPLQVHPSALMICPALSEIRQLSLREQPLLFEMKHGIRPSWDPCLQTLKSGYKYASVAISPNGKIMASTSESGAKIWDMATGTCLKSIQGPYEPSDVLLFSPDSRQVAATDESNGICIWNIESSELIMRLEHHNNRFCDLAFSPDGRLLASGSTDFIMIWDLNSGKCIHKQDGHQDAIIALAFSPDGRRLISCCHRGTTIIWDVAGNCMSTQSVHEHRGEADSYIPCISSDGSRIAFVFNATSLILTRPVVAIRDTASGQYIRTFEHDDWVLGTKFFPDGQQLAVFSSDEIQIWNSHGDDLPRTLRGHADDITSIAISPDGSRLVSSSRDGSIRIWDISPELEDQWIRGPIKRSCTAALSPDGVTLALGANDYDYGDGTIDIWDLLKGEQVQTFTEHTSAITCLEFSANGKFLASTSRDRAVKIWDLATRACKKILFTPNGMIRLLKFSPDTLRLASLQSNKIEIWDLASGLSMELQGEHGDRQQTISFAMDGKSLAAGTTSGEIQLWDYVSGQCRQHFKPPREMLLWFDHDVTCLAFSPDDATLVSSACESIAIRRKIDEEFRIVQMLEVDYFVWSVAFSPDGKQIIASDEDDAPSRTDVWDYDASSGSATSRRTLQCTMESYMSSTFRENDDQGATESNLYGLNEDADAITRNGKLILRLPAPCHSFQTTRLGHLLVHGNTLVLHNSVNGLLILSFFD</sequence>
<dbReference type="SUPFAM" id="SSF52540">
    <property type="entry name" value="P-loop containing nucleoside triphosphate hydrolases"/>
    <property type="match status" value="1"/>
</dbReference>
<dbReference type="EMBL" id="KZ679126">
    <property type="protein sequence ID" value="PTB81853.1"/>
    <property type="molecule type" value="Genomic_DNA"/>
</dbReference>
<keyword evidence="4" id="KW-0175">Coiled coil</keyword>
<evidence type="ECO:0000313" key="8">
    <source>
        <dbReference type="Proteomes" id="UP000240760"/>
    </source>
</evidence>
<feature type="compositionally biased region" description="Low complexity" evidence="5">
    <location>
        <begin position="65"/>
        <end position="75"/>
    </location>
</feature>
<evidence type="ECO:0000259" key="6">
    <source>
        <dbReference type="PROSITE" id="PS50837"/>
    </source>
</evidence>
<feature type="compositionally biased region" description="Basic residues" evidence="5">
    <location>
        <begin position="7"/>
        <end position="19"/>
    </location>
</feature>
<dbReference type="STRING" id="983965.A0A2T4CJY1"/>
<dbReference type="InterPro" id="IPR011047">
    <property type="entry name" value="Quinoprotein_ADH-like_sf"/>
</dbReference>
<organism evidence="7 8">
    <name type="scientific">Trichoderma longibrachiatum ATCC 18648</name>
    <dbReference type="NCBI Taxonomy" id="983965"/>
    <lineage>
        <taxon>Eukaryota</taxon>
        <taxon>Fungi</taxon>
        <taxon>Dikarya</taxon>
        <taxon>Ascomycota</taxon>
        <taxon>Pezizomycotina</taxon>
        <taxon>Sordariomycetes</taxon>
        <taxon>Hypocreomycetidae</taxon>
        <taxon>Hypocreales</taxon>
        <taxon>Hypocreaceae</taxon>
        <taxon>Trichoderma</taxon>
    </lineage>
</organism>
<dbReference type="Gene3D" id="2.130.10.10">
    <property type="entry name" value="YVTN repeat-like/Quinoprotein amine dehydrogenase"/>
    <property type="match status" value="4"/>
</dbReference>
<dbReference type="Pfam" id="PF24883">
    <property type="entry name" value="NPHP3_N"/>
    <property type="match status" value="1"/>
</dbReference>
<dbReference type="InterPro" id="IPR019775">
    <property type="entry name" value="WD40_repeat_CS"/>
</dbReference>
<dbReference type="SUPFAM" id="SSF50969">
    <property type="entry name" value="YVTN repeat-like/Quinoprotein amine dehydrogenase"/>
    <property type="match status" value="1"/>
</dbReference>
<protein>
    <submittedName>
        <fullName evidence="7">WD40 repeat-like protein</fullName>
    </submittedName>
</protein>
<dbReference type="InterPro" id="IPR007111">
    <property type="entry name" value="NACHT_NTPase"/>
</dbReference>
<keyword evidence="1 3" id="KW-0853">WD repeat</keyword>
<feature type="coiled-coil region" evidence="4">
    <location>
        <begin position="338"/>
        <end position="365"/>
    </location>
</feature>
<dbReference type="PROSITE" id="PS50837">
    <property type="entry name" value="NACHT"/>
    <property type="match status" value="1"/>
</dbReference>
<dbReference type="InterPro" id="IPR020472">
    <property type="entry name" value="WD40_PAC1"/>
</dbReference>
<name>A0A2T4CJY1_TRILO</name>
<feature type="repeat" description="WD" evidence="3">
    <location>
        <begin position="1070"/>
        <end position="1103"/>
    </location>
</feature>
<feature type="repeat" description="WD" evidence="3">
    <location>
        <begin position="1293"/>
        <end position="1334"/>
    </location>
</feature>
<evidence type="ECO:0000256" key="4">
    <source>
        <dbReference type="SAM" id="Coils"/>
    </source>
</evidence>
<proteinExistence type="predicted"/>
<feature type="compositionally biased region" description="Polar residues" evidence="5">
    <location>
        <begin position="29"/>
        <end position="48"/>
    </location>
</feature>
<dbReference type="Proteomes" id="UP000240760">
    <property type="component" value="Unassembled WGS sequence"/>
</dbReference>
<feature type="repeat" description="WD" evidence="3">
    <location>
        <begin position="1029"/>
        <end position="1069"/>
    </location>
</feature>
<keyword evidence="2" id="KW-0677">Repeat</keyword>
<dbReference type="Pfam" id="PF17100">
    <property type="entry name" value="NACHT_N"/>
    <property type="match status" value="1"/>
</dbReference>
<reference evidence="7 8" key="1">
    <citation type="submission" date="2016-07" db="EMBL/GenBank/DDBJ databases">
        <title>Multiple horizontal gene transfer events from other fungi enriched the ability of initially mycotrophic Trichoderma (Ascomycota) to feed on dead plant biomass.</title>
        <authorList>
            <consortium name="DOE Joint Genome Institute"/>
            <person name="Aerts A."/>
            <person name="Atanasova L."/>
            <person name="Chenthamara K."/>
            <person name="Zhang J."/>
            <person name="Grujic M."/>
            <person name="Henrissat B."/>
            <person name="Kuo A."/>
            <person name="Salamov A."/>
            <person name="Lipzen A."/>
            <person name="Labutti K."/>
            <person name="Barry K."/>
            <person name="Miao Y."/>
            <person name="Rahimi M.J."/>
            <person name="Shen Q."/>
            <person name="Grigoriev I.V."/>
            <person name="Kubicek C.P."/>
            <person name="Druzhinina I.S."/>
        </authorList>
    </citation>
    <scope>NUCLEOTIDE SEQUENCE [LARGE SCALE GENOMIC DNA]</scope>
    <source>
        <strain evidence="7 8">ATCC 18648</strain>
    </source>
</reference>
<dbReference type="PROSITE" id="PS50082">
    <property type="entry name" value="WD_REPEATS_2"/>
    <property type="match status" value="5"/>
</dbReference>
<keyword evidence="8" id="KW-1185">Reference proteome</keyword>
<dbReference type="SMART" id="SM00320">
    <property type="entry name" value="WD40"/>
    <property type="match status" value="11"/>
</dbReference>
<dbReference type="SUPFAM" id="SSF50998">
    <property type="entry name" value="Quinoprotein alcohol dehydrogenase-like"/>
    <property type="match status" value="1"/>
</dbReference>
<accession>A0A2T4CJY1</accession>
<dbReference type="InterPro" id="IPR001680">
    <property type="entry name" value="WD40_rpt"/>
</dbReference>
<dbReference type="InterPro" id="IPR011044">
    <property type="entry name" value="Quino_amine_DH_bsu"/>
</dbReference>
<dbReference type="InterPro" id="IPR027417">
    <property type="entry name" value="P-loop_NTPase"/>
</dbReference>
<feature type="domain" description="NACHT" evidence="6">
    <location>
        <begin position="414"/>
        <end position="637"/>
    </location>
</feature>
<evidence type="ECO:0000256" key="3">
    <source>
        <dbReference type="PROSITE-ProRule" id="PRU00221"/>
    </source>
</evidence>
<dbReference type="PROSITE" id="PS00678">
    <property type="entry name" value="WD_REPEATS_1"/>
    <property type="match status" value="2"/>
</dbReference>
<dbReference type="InterPro" id="IPR056884">
    <property type="entry name" value="NPHP3-like_N"/>
</dbReference>
<feature type="repeat" description="WD" evidence="3">
    <location>
        <begin position="1376"/>
        <end position="1417"/>
    </location>
</feature>
<feature type="region of interest" description="Disordered" evidence="5">
    <location>
        <begin position="1"/>
        <end position="95"/>
    </location>
</feature>
<dbReference type="PRINTS" id="PR00320">
    <property type="entry name" value="GPROTEINBRPT"/>
</dbReference>
<dbReference type="Pfam" id="PF00400">
    <property type="entry name" value="WD40"/>
    <property type="match status" value="6"/>
</dbReference>
<evidence type="ECO:0000256" key="2">
    <source>
        <dbReference type="ARBA" id="ARBA00022737"/>
    </source>
</evidence>
<dbReference type="Gene3D" id="3.40.50.300">
    <property type="entry name" value="P-loop containing nucleotide triphosphate hydrolases"/>
    <property type="match status" value="1"/>
</dbReference>
<gene>
    <name evidence="7" type="ORF">M440DRAFT_1347061</name>
</gene>
<feature type="repeat" description="WD" evidence="3">
    <location>
        <begin position="1204"/>
        <end position="1238"/>
    </location>
</feature>
<dbReference type="PANTHER" id="PTHR19848:SF8">
    <property type="entry name" value="F-BOX AND WD REPEAT DOMAIN CONTAINING 7"/>
    <property type="match status" value="1"/>
</dbReference>
<dbReference type="InterPro" id="IPR031359">
    <property type="entry name" value="NACHT_N"/>
</dbReference>
<dbReference type="InterPro" id="IPR015943">
    <property type="entry name" value="WD40/YVTN_repeat-like_dom_sf"/>
</dbReference>